<evidence type="ECO:0000313" key="7">
    <source>
        <dbReference type="Proteomes" id="UP000503840"/>
    </source>
</evidence>
<dbReference type="SUPFAM" id="SSF56014">
    <property type="entry name" value="Nitrite and sulphite reductase 4Fe-4S domain-like"/>
    <property type="match status" value="1"/>
</dbReference>
<keyword evidence="3" id="KW-0408">Iron</keyword>
<evidence type="ECO:0000256" key="2">
    <source>
        <dbReference type="ARBA" id="ARBA00022723"/>
    </source>
</evidence>
<dbReference type="Gene3D" id="3.30.413.10">
    <property type="entry name" value="Sulfite Reductase Hemoprotein, domain 1"/>
    <property type="match status" value="1"/>
</dbReference>
<comment type="caution">
    <text evidence="6">The sequence shown here is derived from an EMBL/GenBank/DDBJ whole genome shotgun (WGS) entry which is preliminary data.</text>
</comment>
<evidence type="ECO:0000256" key="4">
    <source>
        <dbReference type="ARBA" id="ARBA00023014"/>
    </source>
</evidence>
<organism evidence="6 7">
    <name type="scientific">Desulfovibrio subterraneus</name>
    <dbReference type="NCBI Taxonomy" id="2718620"/>
    <lineage>
        <taxon>Bacteria</taxon>
        <taxon>Pseudomonadati</taxon>
        <taxon>Thermodesulfobacteriota</taxon>
        <taxon>Desulfovibrionia</taxon>
        <taxon>Desulfovibrionales</taxon>
        <taxon>Desulfovibrionaceae</taxon>
        <taxon>Desulfovibrio</taxon>
    </lineage>
</organism>
<accession>A0A7J0BK63</accession>
<dbReference type="Proteomes" id="UP000503840">
    <property type="component" value="Unassembled WGS sequence"/>
</dbReference>
<dbReference type="PROSITE" id="PS51379">
    <property type="entry name" value="4FE4S_FER_2"/>
    <property type="match status" value="2"/>
</dbReference>
<dbReference type="InterPro" id="IPR006067">
    <property type="entry name" value="NO2/SO3_Rdtase_4Fe4S_dom"/>
</dbReference>
<dbReference type="Pfam" id="PF01077">
    <property type="entry name" value="NIR_SIR"/>
    <property type="match status" value="1"/>
</dbReference>
<dbReference type="AlphaFoldDB" id="A0A7J0BK63"/>
<evidence type="ECO:0000256" key="3">
    <source>
        <dbReference type="ARBA" id="ARBA00023004"/>
    </source>
</evidence>
<reference evidence="6 7" key="1">
    <citation type="submission" date="2020-05" db="EMBL/GenBank/DDBJ databases">
        <title>Draft genome sequence of Desulfovibrio sp. strain HN2T.</title>
        <authorList>
            <person name="Ueno A."/>
            <person name="Tamazawa S."/>
            <person name="Tamamura S."/>
            <person name="Murakami T."/>
            <person name="Kiyama T."/>
            <person name="Inomata H."/>
            <person name="Amano Y."/>
            <person name="Miyakawa K."/>
            <person name="Tamaki H."/>
            <person name="Naganuma T."/>
            <person name="Kaneko K."/>
        </authorList>
    </citation>
    <scope>NUCLEOTIDE SEQUENCE [LARGE SCALE GENOMIC DNA]</scope>
    <source>
        <strain evidence="6 7">HN2</strain>
    </source>
</reference>
<keyword evidence="4" id="KW-0411">Iron-sulfur</keyword>
<gene>
    <name evidence="6" type="ORF">DSM101010T_19270</name>
</gene>
<dbReference type="GO" id="GO:0046872">
    <property type="term" value="F:metal ion binding"/>
    <property type="evidence" value="ECO:0007669"/>
    <property type="project" value="UniProtKB-KW"/>
</dbReference>
<dbReference type="GO" id="GO:0016491">
    <property type="term" value="F:oxidoreductase activity"/>
    <property type="evidence" value="ECO:0007669"/>
    <property type="project" value="InterPro"/>
</dbReference>
<evidence type="ECO:0000313" key="6">
    <source>
        <dbReference type="EMBL" id="GFM33562.1"/>
    </source>
</evidence>
<dbReference type="PROSITE" id="PS00198">
    <property type="entry name" value="4FE4S_FER_1"/>
    <property type="match status" value="1"/>
</dbReference>
<dbReference type="GO" id="GO:0020037">
    <property type="term" value="F:heme binding"/>
    <property type="evidence" value="ECO:0007669"/>
    <property type="project" value="InterPro"/>
</dbReference>
<dbReference type="RefSeq" id="WP_174405210.1">
    <property type="nucleotide sequence ID" value="NZ_BLVO01000013.1"/>
</dbReference>
<dbReference type="InterPro" id="IPR017900">
    <property type="entry name" value="4Fe4S_Fe_S_CS"/>
</dbReference>
<protein>
    <recommendedName>
        <fullName evidence="5">4Fe-4S ferredoxin-type domain-containing protein</fullName>
    </recommendedName>
</protein>
<dbReference type="InterPro" id="IPR045854">
    <property type="entry name" value="NO2/SO3_Rdtase_4Fe4S_sf"/>
</dbReference>
<name>A0A7J0BK63_9BACT</name>
<feature type="domain" description="4Fe-4S ferredoxin-type" evidence="5">
    <location>
        <begin position="120"/>
        <end position="147"/>
    </location>
</feature>
<evidence type="ECO:0000259" key="5">
    <source>
        <dbReference type="PROSITE" id="PS51379"/>
    </source>
</evidence>
<dbReference type="GO" id="GO:0051539">
    <property type="term" value="F:4 iron, 4 sulfur cluster binding"/>
    <property type="evidence" value="ECO:0007669"/>
    <property type="project" value="UniProtKB-KW"/>
</dbReference>
<dbReference type="SUPFAM" id="SSF54862">
    <property type="entry name" value="4Fe-4S ferredoxins"/>
    <property type="match status" value="1"/>
</dbReference>
<dbReference type="Gene3D" id="3.30.70.20">
    <property type="match status" value="1"/>
</dbReference>
<proteinExistence type="predicted"/>
<dbReference type="InterPro" id="IPR017896">
    <property type="entry name" value="4Fe4S_Fe-S-bd"/>
</dbReference>
<evidence type="ECO:0000256" key="1">
    <source>
        <dbReference type="ARBA" id="ARBA00022485"/>
    </source>
</evidence>
<keyword evidence="7" id="KW-1185">Reference proteome</keyword>
<feature type="domain" description="4Fe-4S ferredoxin-type" evidence="5">
    <location>
        <begin position="89"/>
        <end position="118"/>
    </location>
</feature>
<dbReference type="EMBL" id="BLVO01000013">
    <property type="protein sequence ID" value="GFM33562.1"/>
    <property type="molecule type" value="Genomic_DNA"/>
</dbReference>
<keyword evidence="1" id="KW-0004">4Fe-4S</keyword>
<keyword evidence="2" id="KW-0479">Metal-binding</keyword>
<sequence length="218" mass="23729">MSAPAVSPYEITVCRGMQAETNCRFAMKTAAGFGERLEQAVQQSGWPAFLRNAITGPLLHHHAFRIALAACPNGCSRPHVADIGIIRACTPLLDSEACSCCGICYKVCPDRAITMERQGPVIDHAKCMQCGMCVAKCSERALSCHEDGYRIVLGGKLGRHPRLATEIGGVHGEQHVLAVVTGCLEIYMREYRKGLRFGVLVEELGERLDEELAVLMGK</sequence>